<dbReference type="InterPro" id="IPR023753">
    <property type="entry name" value="FAD/NAD-binding_dom"/>
</dbReference>
<evidence type="ECO:0000256" key="4">
    <source>
        <dbReference type="ARBA" id="ARBA00023002"/>
    </source>
</evidence>
<proteinExistence type="predicted"/>
<dbReference type="EMBL" id="JAGJRS010000014">
    <property type="protein sequence ID" value="MBP1474010.1"/>
    <property type="molecule type" value="Genomic_DNA"/>
</dbReference>
<keyword evidence="7" id="KW-1185">Reference proteome</keyword>
<evidence type="ECO:0000313" key="7">
    <source>
        <dbReference type="Proteomes" id="UP000823790"/>
    </source>
</evidence>
<dbReference type="Gene3D" id="3.50.50.100">
    <property type="match status" value="1"/>
</dbReference>
<dbReference type="PANTHER" id="PTHR42913">
    <property type="entry name" value="APOPTOSIS-INDUCING FACTOR 1"/>
    <property type="match status" value="1"/>
</dbReference>
<dbReference type="InterPro" id="IPR036188">
    <property type="entry name" value="FAD/NAD-bd_sf"/>
</dbReference>
<organism evidence="6 7">
    <name type="scientific">Frateuria flava</name>
    <dbReference type="NCBI Taxonomy" id="2821489"/>
    <lineage>
        <taxon>Bacteria</taxon>
        <taxon>Pseudomonadati</taxon>
        <taxon>Pseudomonadota</taxon>
        <taxon>Gammaproteobacteria</taxon>
        <taxon>Lysobacterales</taxon>
        <taxon>Rhodanobacteraceae</taxon>
        <taxon>Frateuria</taxon>
    </lineage>
</organism>
<dbReference type="PANTHER" id="PTHR42913:SF6">
    <property type="entry name" value="SULFIDE-QUINONE REDUCTASE"/>
    <property type="match status" value="1"/>
</dbReference>
<evidence type="ECO:0000313" key="6">
    <source>
        <dbReference type="EMBL" id="MBP1474010.1"/>
    </source>
</evidence>
<dbReference type="Pfam" id="PF07992">
    <property type="entry name" value="Pyr_redox_2"/>
    <property type="match status" value="1"/>
</dbReference>
<evidence type="ECO:0000256" key="2">
    <source>
        <dbReference type="ARBA" id="ARBA00022630"/>
    </source>
</evidence>
<gene>
    <name evidence="6" type="ORF">J7I44_06845</name>
</gene>
<dbReference type="Proteomes" id="UP000823790">
    <property type="component" value="Unassembled WGS sequence"/>
</dbReference>
<sequence>MASIIVLGAGLGGTAAAYEIRAALGKEHAVTLIGDGPRFSFTPSNPWLALGSRRREDIGFPIGEPMAHHGIRFVEVPAEKVMAAESRVRLRDGQVLDYDYLVIATGPRLAFGEVPGLGPDGHTQSICTADHAQRAWDAYQAFLDAPGPVVVGAAAGASCFGPAYEFAFLLDTDLRKRKLRDRVPITYVTPEPYIGHMGLGGVGDSKSLLEHELRQRDIKWVTSAKVLGAEAGKLRLQEVDAKGAAVGESELPFAYAMLLPAFTGVNAVRGIEGLTNPRGFILIDEHQRNPRFRNIFAAGVCVAIPPVEATPVPTGAPKTGFMIESMVTAIAHNLREEIAGRQADARATWNAVCLADMGGTGAAFVALPQIPPRNVTWAREGKWVHLAKLAFEKYYLHKIRTGNTEPVYEKYVLKLLGIERLKPSVKPSQGDLP</sequence>
<reference evidence="6 7" key="1">
    <citation type="submission" date="2021-04" db="EMBL/GenBank/DDBJ databases">
        <authorList>
            <person name="Huq M.A."/>
        </authorList>
    </citation>
    <scope>NUCLEOTIDE SEQUENCE [LARGE SCALE GENOMIC DNA]</scope>
    <source>
        <strain evidence="6 7">MAH-13</strain>
    </source>
</reference>
<evidence type="ECO:0000256" key="3">
    <source>
        <dbReference type="ARBA" id="ARBA00022827"/>
    </source>
</evidence>
<dbReference type="InterPro" id="IPR051169">
    <property type="entry name" value="NADH-Q_oxidoreductase"/>
</dbReference>
<dbReference type="RefSeq" id="WP_209617942.1">
    <property type="nucleotide sequence ID" value="NZ_JAGJRS010000014.1"/>
</dbReference>
<evidence type="ECO:0000256" key="1">
    <source>
        <dbReference type="ARBA" id="ARBA00001974"/>
    </source>
</evidence>
<comment type="cofactor">
    <cofactor evidence="1">
        <name>FAD</name>
        <dbReference type="ChEBI" id="CHEBI:57692"/>
    </cofactor>
</comment>
<accession>A0ABS4DLS7</accession>
<keyword evidence="4" id="KW-0560">Oxidoreductase</keyword>
<dbReference type="SUPFAM" id="SSF51905">
    <property type="entry name" value="FAD/NAD(P)-binding domain"/>
    <property type="match status" value="2"/>
</dbReference>
<evidence type="ECO:0000259" key="5">
    <source>
        <dbReference type="Pfam" id="PF07992"/>
    </source>
</evidence>
<comment type="caution">
    <text evidence="6">The sequence shown here is derived from an EMBL/GenBank/DDBJ whole genome shotgun (WGS) entry which is preliminary data.</text>
</comment>
<protein>
    <submittedName>
        <fullName evidence="6">NAD(P)/FAD-dependent oxidoreductase</fullName>
    </submittedName>
</protein>
<feature type="domain" description="FAD/NAD(P)-binding" evidence="5">
    <location>
        <begin position="3"/>
        <end position="306"/>
    </location>
</feature>
<name>A0ABS4DLS7_9GAMM</name>
<keyword evidence="3" id="KW-0274">FAD</keyword>
<keyword evidence="2" id="KW-0285">Flavoprotein</keyword>